<keyword evidence="3" id="KW-0812">Transmembrane</keyword>
<dbReference type="Proteomes" id="UP001620626">
    <property type="component" value="Unassembled WGS sequence"/>
</dbReference>
<keyword evidence="3" id="KW-0472">Membrane</keyword>
<protein>
    <recommendedName>
        <fullName evidence="4">CCHC-type domain-containing protein</fullName>
    </recommendedName>
</protein>
<dbReference type="PANTHER" id="PTHR47331:SF5">
    <property type="entry name" value="RIBONUCLEASE H"/>
    <property type="match status" value="1"/>
</dbReference>
<evidence type="ECO:0000259" key="4">
    <source>
        <dbReference type="PROSITE" id="PS50158"/>
    </source>
</evidence>
<feature type="compositionally biased region" description="Basic and acidic residues" evidence="2">
    <location>
        <begin position="985"/>
        <end position="1007"/>
    </location>
</feature>
<evidence type="ECO:0000313" key="6">
    <source>
        <dbReference type="Proteomes" id="UP001620626"/>
    </source>
</evidence>
<reference evidence="5 6" key="1">
    <citation type="submission" date="2024-10" db="EMBL/GenBank/DDBJ databases">
        <authorList>
            <person name="Kim D."/>
        </authorList>
    </citation>
    <scope>NUCLEOTIDE SEQUENCE [LARGE SCALE GENOMIC DNA]</scope>
    <source>
        <strain evidence="5">BH-2024</strain>
    </source>
</reference>
<feature type="region of interest" description="Disordered" evidence="2">
    <location>
        <begin position="123"/>
        <end position="160"/>
    </location>
</feature>
<evidence type="ECO:0000256" key="1">
    <source>
        <dbReference type="PROSITE-ProRule" id="PRU00047"/>
    </source>
</evidence>
<keyword evidence="6" id="KW-1185">Reference proteome</keyword>
<feature type="compositionally biased region" description="Basic and acidic residues" evidence="2">
    <location>
        <begin position="353"/>
        <end position="362"/>
    </location>
</feature>
<feature type="compositionally biased region" description="Basic and acidic residues" evidence="2">
    <location>
        <begin position="1147"/>
        <end position="1161"/>
    </location>
</feature>
<dbReference type="GO" id="GO:0008270">
    <property type="term" value="F:zinc ion binding"/>
    <property type="evidence" value="ECO:0007669"/>
    <property type="project" value="UniProtKB-KW"/>
</dbReference>
<dbReference type="EMBL" id="JBICBT010000645">
    <property type="protein sequence ID" value="KAL3106576.1"/>
    <property type="molecule type" value="Genomic_DNA"/>
</dbReference>
<sequence length="2348" mass="269256">MSGYLRTKIAIELKALEKAKTATELHVEPDQTLTTMENAILLESAAERIKSEVEAVNAKIEQIWTTASKWHDLIQKMDKDERKSEQTVYDQFQTTEKLNTKMETANTKLTELKDLAMKVEAGAKLQRSKADRDARVEQREHAKAMSKSNTEADKGNSRARGNEVNATLYQLPTLRIKPFGGDKREWPMFEETFKVAVDQKPGSKTEKLNLLKSLVEREAALLIGGLRLEEKNYEIAMKLLKDTYGDKGEYVRRLHTELSNLKRCFSVEDTKHFCMELERLARELEAAEEDIEWPPIYLMLEKKLYKPFLREILEEKAKNPDFWDTSSLRKALGSALSKELAIKEVMREYGFEGKESNPEHGFKRQLRRNRFGGSVNVATTHFGKPNGERRKIPEQKMPSPRQGQRSFQPTPQNSAFRERKGQGRSPKIQRNPTAVNTQGELLPCVFCGGKHRHDSCEKARTVQQRFAVLQEKGLCYKCLKSNHIGRNCPCQMKCFKCQQAHPTALCHQANPQRATEWRNMANKVMNVREEEKPDKRDEFKEVSFTPSQCNSVQGNSRVLLRTAEVTIFNPSNPKRSMVASVFVDDGSERSFIRANVAKQLGLPVIETEECHLTGFGEKEAKRYVSNVVRVGFLGVNGDPYICALNEMEFIVKAMPIVTLNSMDEAELSKKKLSLPSRPRQPDILLGMDVRHDLKIRDESEKMPSGFTLSNSRIGRMISGYGQVQGSMDMSAQVMYMGSLISAIQNARRGDNPADVALPIEGEAEYPKSLKVEKLLKGRDGLVRTARVHTKGKTLVRAINLLYPLEINTSAEDEVSQIQVTTIMDSQRTVMGNMDPQAATTESSLPPGTVMQDSQIVTTESSLSPVRGRNERQAVKERIRRRHPTEEVRGKGRLKKNGPYDPLRPSNYRIPRRNPFIPSRVAYNEQTRTYRRQRGRRLDLSGLRKLFVGLGGTEFVRRELQEKANPALREERLRKDKVKFMEEDARRVAESERKAAEEKLEKSKKDSLRQTNVESSSGETTRNPFEPMEVLPGDPEPEVPLEELARQEKFDREMALEQRKMYEKRRAERNAEKDRMRWELPRRMAPRKVHYAAQRGINKRRKWHRGPHLNKSQTGRKYRHPRAYDISPLRQPNGATTELLVPSSEMEGQIRKDKRTREESQLKEPVQSQRRTKAKDPLDEQLERGKKCKQAEENPGRIKLAPARPGYRCAINYSLFTRCEPGVMGHEGCQRNCTMGSLSHGRLNKIPQAESKAVCLAQAFAFDWLGRMHAKKFNENWCALLKSGSEIEDSLKNWWMKELQQNEKTIPQKQLECVLTAWDNSCQVFGQAWKGKIYGPVALEDVPTKANVMSSEEQFESWLRNLTERFGQTLTKLRAKEHWKDCHLQSKRVLVVSNQEDAELVAKEFVEEGSSWFIHFGDKPLREKMFPVNWNIKIILNLELRREEKEELEVFKEDIKDMARAGLEVHLATRKNARLPREFEEFAEMQGCGIYQYDKIGELAAAIKGIPANTGTNPESEESVQKSSTGWRRAVTKGLTGLAMLVMLLITLLQPMTINGQVIRPERNDRWIPVNPFGRPLRMEELTGFTEPTVPRINHDKRSQIRPTMPTTTSSMSIEHVREWYKKARKQTSGTTQTSTATTTIRTSTSTSASTVMTTLRTPETTVTTRTTTKTKEVTTQPQRKTTNREPRTDSGRRQSTQSPSRRWTDRIRATTEAPSQISAMPTTISQNPTEGTVTDETKQAARRLNRELEEVHRRADPIYWCAHKGSSLWRIPDADKSPFCKPPPGLSSQWKRLTISLYMPYRKPQKVEKAYRCAIKRTKEYFYTNLLGDQFVRTEKEFLPVQKRICMAMIEQHKCPYEDKAMTPIEGGGWSSNNPVNEEFPGRFSSLMSGERESVTLNCFVEKATLFYRPHNFELISPLYSHLEDCNYLTGNCNMADNTTLNWETECKESCKPCDYHFVESMDGEHTGSTDWAGGTWISKSKEQALTFSKEAKMETACNGKPIRLSDQSFGILEYEYLKIINDRGLGKRAIQEEQLAAQLTAGQLATSRSIAQLFSKECRRSSRGGNPTIQARRLLRRKDVMARWLNEDTMQIFSCAEFSMQNVEYQAVNNCYRYIPVQIRIEKKTLNAFLDPELHILTASSLIFHRWTIDNETGEGLFAHLDEWLRLDQWKLKEKEHKTARALTLGALPSGVIGLTEEWFMDKLRLLVSYWTTACCIYVTFIFGRDVLIPLVWVYLMGPVIVTIRNLVTRNHRTQRNRAARGTWRAPAISRMEAIELVPPPMPQDMRANETTSSQQEDPEPSPLVMELKRQMVAFRSKRRFQSRGNVATERQPRMSAERTNGEDGEE</sequence>
<gene>
    <name evidence="5" type="ORF">niasHT_014288</name>
</gene>
<feature type="compositionally biased region" description="Basic and acidic residues" evidence="2">
    <location>
        <begin position="1173"/>
        <end position="1190"/>
    </location>
</feature>
<feature type="compositionally biased region" description="Basic and acidic residues" evidence="2">
    <location>
        <begin position="128"/>
        <end position="143"/>
    </location>
</feature>
<comment type="caution">
    <text evidence="5">The sequence shown here is derived from an EMBL/GenBank/DDBJ whole genome shotgun (WGS) entry which is preliminary data.</text>
</comment>
<evidence type="ECO:0000256" key="3">
    <source>
        <dbReference type="SAM" id="Phobius"/>
    </source>
</evidence>
<feature type="compositionally biased region" description="Basic and acidic residues" evidence="2">
    <location>
        <begin position="867"/>
        <end position="876"/>
    </location>
</feature>
<keyword evidence="1" id="KW-0479">Metal-binding</keyword>
<feature type="compositionally biased region" description="Basic and acidic residues" evidence="2">
    <location>
        <begin position="1682"/>
        <end position="1692"/>
    </location>
</feature>
<dbReference type="PANTHER" id="PTHR47331">
    <property type="entry name" value="PHD-TYPE DOMAIN-CONTAINING PROTEIN"/>
    <property type="match status" value="1"/>
</dbReference>
<dbReference type="InterPro" id="IPR005312">
    <property type="entry name" value="DUF1759"/>
</dbReference>
<proteinExistence type="predicted"/>
<organism evidence="5 6">
    <name type="scientific">Heterodera trifolii</name>
    <dbReference type="NCBI Taxonomy" id="157864"/>
    <lineage>
        <taxon>Eukaryota</taxon>
        <taxon>Metazoa</taxon>
        <taxon>Ecdysozoa</taxon>
        <taxon>Nematoda</taxon>
        <taxon>Chromadorea</taxon>
        <taxon>Rhabditida</taxon>
        <taxon>Tylenchina</taxon>
        <taxon>Tylenchomorpha</taxon>
        <taxon>Tylenchoidea</taxon>
        <taxon>Heteroderidae</taxon>
        <taxon>Heteroderinae</taxon>
        <taxon>Heterodera</taxon>
    </lineage>
</organism>
<dbReference type="InterPro" id="IPR001878">
    <property type="entry name" value="Znf_CCHC"/>
</dbReference>
<keyword evidence="1" id="KW-0863">Zinc-finger</keyword>
<feature type="transmembrane region" description="Helical" evidence="3">
    <location>
        <begin position="2230"/>
        <end position="2249"/>
    </location>
</feature>
<feature type="compositionally biased region" description="Low complexity" evidence="2">
    <location>
        <begin position="1627"/>
        <end position="1678"/>
    </location>
</feature>
<feature type="compositionally biased region" description="Polar residues" evidence="2">
    <location>
        <begin position="1009"/>
        <end position="1022"/>
    </location>
</feature>
<dbReference type="PROSITE" id="PS50158">
    <property type="entry name" value="ZF_CCHC"/>
    <property type="match status" value="1"/>
</dbReference>
<feature type="region of interest" description="Disordered" evidence="2">
    <location>
        <begin position="353"/>
        <end position="434"/>
    </location>
</feature>
<keyword evidence="1" id="KW-0862">Zinc</keyword>
<dbReference type="Pfam" id="PF03564">
    <property type="entry name" value="DUF1759"/>
    <property type="match status" value="1"/>
</dbReference>
<feature type="domain" description="CCHC-type" evidence="4">
    <location>
        <begin position="475"/>
        <end position="489"/>
    </location>
</feature>
<name>A0ABD2KUE9_9BILA</name>
<feature type="region of interest" description="Disordered" evidence="2">
    <location>
        <begin position="858"/>
        <end position="913"/>
    </location>
</feature>
<feature type="region of interest" description="Disordered" evidence="2">
    <location>
        <begin position="1098"/>
        <end position="1190"/>
    </location>
</feature>
<feature type="region of interest" description="Disordered" evidence="2">
    <location>
        <begin position="1623"/>
        <end position="1716"/>
    </location>
</feature>
<evidence type="ECO:0000256" key="2">
    <source>
        <dbReference type="SAM" id="MobiDB-lite"/>
    </source>
</evidence>
<feature type="compositionally biased region" description="Basic and acidic residues" evidence="2">
    <location>
        <begin position="2332"/>
        <end position="2348"/>
    </location>
</feature>
<feature type="compositionally biased region" description="Polar residues" evidence="2">
    <location>
        <begin position="401"/>
        <end position="415"/>
    </location>
</feature>
<feature type="region of interest" description="Disordered" evidence="2">
    <location>
        <begin position="2280"/>
        <end position="2348"/>
    </location>
</feature>
<accession>A0ABD2KUE9</accession>
<evidence type="ECO:0000313" key="5">
    <source>
        <dbReference type="EMBL" id="KAL3106576.1"/>
    </source>
</evidence>
<feature type="compositionally biased region" description="Basic residues" evidence="2">
    <location>
        <begin position="1098"/>
        <end position="1120"/>
    </location>
</feature>
<keyword evidence="3" id="KW-1133">Transmembrane helix</keyword>
<feature type="region of interest" description="Disordered" evidence="2">
    <location>
        <begin position="985"/>
        <end position="1035"/>
    </location>
</feature>